<accession>A0A6A6EQU4</accession>
<dbReference type="PANTHER" id="PTHR11006">
    <property type="entry name" value="PROTEIN ARGININE N-METHYLTRANSFERASE"/>
    <property type="match status" value="1"/>
</dbReference>
<dbReference type="InterPro" id="IPR041698">
    <property type="entry name" value="Methyltransf_25"/>
</dbReference>
<keyword evidence="12" id="KW-1185">Reference proteome</keyword>
<keyword evidence="4 7" id="KW-0949">S-adenosyl-L-methionine</keyword>
<organism evidence="11 12">
    <name type="scientific">Zopfia rhizophila CBS 207.26</name>
    <dbReference type="NCBI Taxonomy" id="1314779"/>
    <lineage>
        <taxon>Eukaryota</taxon>
        <taxon>Fungi</taxon>
        <taxon>Dikarya</taxon>
        <taxon>Ascomycota</taxon>
        <taxon>Pezizomycotina</taxon>
        <taxon>Dothideomycetes</taxon>
        <taxon>Dothideomycetes incertae sedis</taxon>
        <taxon>Zopfiaceae</taxon>
        <taxon>Zopfia</taxon>
    </lineage>
</organism>
<dbReference type="Gene3D" id="2.70.160.11">
    <property type="entry name" value="Hnrnp arginine n-methyltransferase1"/>
    <property type="match status" value="1"/>
</dbReference>
<dbReference type="Pfam" id="PF22528">
    <property type="entry name" value="PRMT_C"/>
    <property type="match status" value="1"/>
</dbReference>
<evidence type="ECO:0000259" key="10">
    <source>
        <dbReference type="Pfam" id="PF22528"/>
    </source>
</evidence>
<proteinExistence type="predicted"/>
<evidence type="ECO:0000256" key="4">
    <source>
        <dbReference type="ARBA" id="ARBA00022691"/>
    </source>
</evidence>
<evidence type="ECO:0000256" key="6">
    <source>
        <dbReference type="ARBA" id="ARBA00049303"/>
    </source>
</evidence>
<comment type="catalytic activity">
    <reaction evidence="6">
        <text>L-arginyl-[protein] + S-adenosyl-L-methionine = N(omega)-methyl-L-arginyl-[protein] + S-adenosyl-L-homocysteine + H(+)</text>
        <dbReference type="Rhea" id="RHEA:48100"/>
        <dbReference type="Rhea" id="RHEA-COMP:10532"/>
        <dbReference type="Rhea" id="RHEA-COMP:11990"/>
        <dbReference type="ChEBI" id="CHEBI:15378"/>
        <dbReference type="ChEBI" id="CHEBI:29965"/>
        <dbReference type="ChEBI" id="CHEBI:57856"/>
        <dbReference type="ChEBI" id="CHEBI:59789"/>
        <dbReference type="ChEBI" id="CHEBI:65280"/>
    </reaction>
    <physiologicalReaction direction="left-to-right" evidence="6">
        <dbReference type="Rhea" id="RHEA:48101"/>
    </physiologicalReaction>
</comment>
<feature type="region of interest" description="Disordered" evidence="8">
    <location>
        <begin position="1"/>
        <end position="23"/>
    </location>
</feature>
<dbReference type="InterPro" id="IPR029063">
    <property type="entry name" value="SAM-dependent_MTases_sf"/>
</dbReference>
<feature type="domain" description="Protein arginine N-methyltransferase" evidence="10">
    <location>
        <begin position="316"/>
        <end position="503"/>
    </location>
</feature>
<evidence type="ECO:0000256" key="2">
    <source>
        <dbReference type="ARBA" id="ARBA00022603"/>
    </source>
</evidence>
<comment type="catalytic activity">
    <reaction evidence="5">
        <text>L-arginyl-[protein] + 2 S-adenosyl-L-methionine = N(omega),N(omega)-dimethyl-L-arginyl-[protein] + 2 S-adenosyl-L-homocysteine + 2 H(+)</text>
        <dbReference type="Rhea" id="RHEA:48096"/>
        <dbReference type="Rhea" id="RHEA-COMP:10532"/>
        <dbReference type="Rhea" id="RHEA-COMP:11991"/>
        <dbReference type="ChEBI" id="CHEBI:15378"/>
        <dbReference type="ChEBI" id="CHEBI:29965"/>
        <dbReference type="ChEBI" id="CHEBI:57856"/>
        <dbReference type="ChEBI" id="CHEBI:59789"/>
        <dbReference type="ChEBI" id="CHEBI:61897"/>
        <dbReference type="EC" id="2.1.1.319"/>
    </reaction>
    <physiologicalReaction direction="left-to-right" evidence="5">
        <dbReference type="Rhea" id="RHEA:48097"/>
    </physiologicalReaction>
</comment>
<dbReference type="PROSITE" id="PS51678">
    <property type="entry name" value="SAM_MT_PRMT"/>
    <property type="match status" value="1"/>
</dbReference>
<dbReference type="FunFam" id="3.40.50.150:FF:000003">
    <property type="entry name" value="Blast:Protein arginine N-methyltransferase 1"/>
    <property type="match status" value="1"/>
</dbReference>
<feature type="domain" description="Methyltransferase" evidence="9">
    <location>
        <begin position="207"/>
        <end position="309"/>
    </location>
</feature>
<dbReference type="EC" id="2.1.1.319" evidence="1"/>
<evidence type="ECO:0000256" key="3">
    <source>
        <dbReference type="ARBA" id="ARBA00022679"/>
    </source>
</evidence>
<keyword evidence="2 7" id="KW-0489">Methyltransferase</keyword>
<dbReference type="Proteomes" id="UP000800200">
    <property type="component" value="Unassembled WGS sequence"/>
</dbReference>
<name>A0A6A6EQU4_9PEZI</name>
<dbReference type="AlphaFoldDB" id="A0A6A6EQU4"/>
<dbReference type="EMBL" id="ML994613">
    <property type="protein sequence ID" value="KAF2193651.1"/>
    <property type="molecule type" value="Genomic_DNA"/>
</dbReference>
<dbReference type="SUPFAM" id="SSF53335">
    <property type="entry name" value="S-adenosyl-L-methionine-dependent methyltransferases"/>
    <property type="match status" value="1"/>
</dbReference>
<dbReference type="InterPro" id="IPR025799">
    <property type="entry name" value="Arg_MeTrfase"/>
</dbReference>
<evidence type="ECO:0000256" key="8">
    <source>
        <dbReference type="SAM" id="MobiDB-lite"/>
    </source>
</evidence>
<dbReference type="InterPro" id="IPR036236">
    <property type="entry name" value="Znf_C2H2_sf"/>
</dbReference>
<evidence type="ECO:0000256" key="1">
    <source>
        <dbReference type="ARBA" id="ARBA00011925"/>
    </source>
</evidence>
<dbReference type="GO" id="GO:0042054">
    <property type="term" value="F:histone methyltransferase activity"/>
    <property type="evidence" value="ECO:0007669"/>
    <property type="project" value="TreeGrafter"/>
</dbReference>
<sequence length="518" mass="57262">MSSISPAPGSDASDSSSGYRSASSDDSIAVFRCLFCDLEWDMVKSLLDHCKIEHKCDVRAAIRQIGSQLGEGGIFKLINYLRLTHSRGQEPPGSISADELADDNLYQPVLPDDPLLYSLGDFLPATEESRKTARELDESRMELEELVRELELGGKRIEAVRTADDERYFSSYSSVAIHREMITDKVRTEAYLEFTQKYAYFFKGKTVLDVGCGTGILSMFCARAGAAKVFAVDNSAIALKAKEIVQKNGLEETVKVIQGRAEDYHTSVLIGGKNSVDMIISEWMGYGLLYEGMLDSVLQARDLYLKPDGLMVPTHCTLRLAPISDAEFISSNTGADFWGDVYGFDMSAMIPSESLNEKDIGVFDVPSMALCAQSYQFRELNMSQINIKDLQFTAPYQFTLDRDIPSLDAFAIWFDTFFLLPNKAKLELGPMNATVWRKMVGDGVAFSTGPEGPTTHWHQAVLLVGKEDRGKDLKSGSKLEGQVTYRKKEGDARGLVVEVTWHSEGLQGDVSGALSSSF</sequence>
<dbReference type="Pfam" id="PF13649">
    <property type="entry name" value="Methyltransf_25"/>
    <property type="match status" value="1"/>
</dbReference>
<keyword evidence="3 7" id="KW-0808">Transferase</keyword>
<dbReference type="CDD" id="cd02440">
    <property type="entry name" value="AdoMet_MTases"/>
    <property type="match status" value="1"/>
</dbReference>
<evidence type="ECO:0000313" key="12">
    <source>
        <dbReference type="Proteomes" id="UP000800200"/>
    </source>
</evidence>
<protein>
    <recommendedName>
        <fullName evidence="1">type I protein arginine methyltransferase</fullName>
        <ecNumber evidence="1">2.1.1.319</ecNumber>
    </recommendedName>
</protein>
<dbReference type="SUPFAM" id="SSF57667">
    <property type="entry name" value="beta-beta-alpha zinc fingers"/>
    <property type="match status" value="1"/>
</dbReference>
<dbReference type="Gene3D" id="3.40.50.150">
    <property type="entry name" value="Vaccinia Virus protein VP39"/>
    <property type="match status" value="1"/>
</dbReference>
<reference evidence="11" key="1">
    <citation type="journal article" date="2020" name="Stud. Mycol.">
        <title>101 Dothideomycetes genomes: a test case for predicting lifestyles and emergence of pathogens.</title>
        <authorList>
            <person name="Haridas S."/>
            <person name="Albert R."/>
            <person name="Binder M."/>
            <person name="Bloem J."/>
            <person name="Labutti K."/>
            <person name="Salamov A."/>
            <person name="Andreopoulos B."/>
            <person name="Baker S."/>
            <person name="Barry K."/>
            <person name="Bills G."/>
            <person name="Bluhm B."/>
            <person name="Cannon C."/>
            <person name="Castanera R."/>
            <person name="Culley D."/>
            <person name="Daum C."/>
            <person name="Ezra D."/>
            <person name="Gonzalez J."/>
            <person name="Henrissat B."/>
            <person name="Kuo A."/>
            <person name="Liang C."/>
            <person name="Lipzen A."/>
            <person name="Lutzoni F."/>
            <person name="Magnuson J."/>
            <person name="Mondo S."/>
            <person name="Nolan M."/>
            <person name="Ohm R."/>
            <person name="Pangilinan J."/>
            <person name="Park H.-J."/>
            <person name="Ramirez L."/>
            <person name="Alfaro M."/>
            <person name="Sun H."/>
            <person name="Tritt A."/>
            <person name="Yoshinaga Y."/>
            <person name="Zwiers L.-H."/>
            <person name="Turgeon B."/>
            <person name="Goodwin S."/>
            <person name="Spatafora J."/>
            <person name="Crous P."/>
            <person name="Grigoriev I."/>
        </authorList>
    </citation>
    <scope>NUCLEOTIDE SEQUENCE</scope>
    <source>
        <strain evidence="11">CBS 207.26</strain>
    </source>
</reference>
<gene>
    <name evidence="11" type="ORF">K469DRAFT_745163</name>
</gene>
<dbReference type="OrthoDB" id="7848332at2759"/>
<evidence type="ECO:0000256" key="5">
    <source>
        <dbReference type="ARBA" id="ARBA00047384"/>
    </source>
</evidence>
<evidence type="ECO:0000256" key="7">
    <source>
        <dbReference type="PROSITE-ProRule" id="PRU01015"/>
    </source>
</evidence>
<evidence type="ECO:0000313" key="11">
    <source>
        <dbReference type="EMBL" id="KAF2193651.1"/>
    </source>
</evidence>
<dbReference type="PANTHER" id="PTHR11006:SF123">
    <property type="entry name" value="RIBOSOMAL PROTEIN ARGININE N-METHYLTRANSFERASE RMT3"/>
    <property type="match status" value="1"/>
</dbReference>
<evidence type="ECO:0000259" key="9">
    <source>
        <dbReference type="Pfam" id="PF13649"/>
    </source>
</evidence>
<dbReference type="GO" id="GO:0032259">
    <property type="term" value="P:methylation"/>
    <property type="evidence" value="ECO:0007669"/>
    <property type="project" value="UniProtKB-KW"/>
</dbReference>
<dbReference type="InterPro" id="IPR055135">
    <property type="entry name" value="PRMT_dom"/>
</dbReference>
<dbReference type="GO" id="GO:0035242">
    <property type="term" value="F:protein-arginine omega-N asymmetric methyltransferase activity"/>
    <property type="evidence" value="ECO:0007669"/>
    <property type="project" value="UniProtKB-EC"/>
</dbReference>
<dbReference type="GO" id="GO:0005634">
    <property type="term" value="C:nucleus"/>
    <property type="evidence" value="ECO:0007669"/>
    <property type="project" value="TreeGrafter"/>
</dbReference>